<keyword evidence="1" id="KW-1133">Transmembrane helix</keyword>
<evidence type="ECO:0000256" key="1">
    <source>
        <dbReference type="SAM" id="Phobius"/>
    </source>
</evidence>
<reference evidence="2" key="1">
    <citation type="journal article" date="2020" name="Ecol. Evol.">
        <title>Genome structure and content of the rice root-knot nematode (Meloidogyne graminicola).</title>
        <authorList>
            <person name="Phan N.T."/>
            <person name="Danchin E.G.J."/>
            <person name="Klopp C."/>
            <person name="Perfus-Barbeoch L."/>
            <person name="Kozlowski D.K."/>
            <person name="Koutsovoulos G.D."/>
            <person name="Lopez-Roques C."/>
            <person name="Bouchez O."/>
            <person name="Zahm M."/>
            <person name="Besnard G."/>
            <person name="Bellafiore S."/>
        </authorList>
    </citation>
    <scope>NUCLEOTIDE SEQUENCE</scope>
    <source>
        <strain evidence="2">VN-18</strain>
    </source>
</reference>
<evidence type="ECO:0000313" key="2">
    <source>
        <dbReference type="EMBL" id="KAF7639120.1"/>
    </source>
</evidence>
<dbReference type="OrthoDB" id="9974841at2759"/>
<keyword evidence="1" id="KW-0472">Membrane</keyword>
<evidence type="ECO:0000313" key="3">
    <source>
        <dbReference type="Proteomes" id="UP000605970"/>
    </source>
</evidence>
<dbReference type="GO" id="GO:0006123">
    <property type="term" value="P:mitochondrial electron transport, cytochrome c to oxygen"/>
    <property type="evidence" value="ECO:0007669"/>
    <property type="project" value="InterPro"/>
</dbReference>
<dbReference type="EMBL" id="JABEBT010000007">
    <property type="protein sequence ID" value="KAF7639120.1"/>
    <property type="molecule type" value="Genomic_DNA"/>
</dbReference>
<feature type="transmembrane region" description="Helical" evidence="1">
    <location>
        <begin position="70"/>
        <end position="88"/>
    </location>
</feature>
<dbReference type="Gene3D" id="4.10.49.10">
    <property type="entry name" value="Cytochrome c oxidase subunit VIIc"/>
    <property type="match status" value="1"/>
</dbReference>
<accession>A0A8T0A0P6</accession>
<keyword evidence="1" id="KW-0812">Transmembrane</keyword>
<dbReference type="InterPro" id="IPR036636">
    <property type="entry name" value="COX7C/Cox8_sf"/>
</dbReference>
<dbReference type="GO" id="GO:0005739">
    <property type="term" value="C:mitochondrion"/>
    <property type="evidence" value="ECO:0007669"/>
    <property type="project" value="GOC"/>
</dbReference>
<dbReference type="AlphaFoldDB" id="A0A8T0A0P6"/>
<gene>
    <name evidence="2" type="ORF">Mgra_00001354</name>
</gene>
<sequence>MSSICTNVFRPMLRPLNRKVHLPGTPGIYNSVPNWKPGPGWRPQSPQGPFLDGYAFGYWEYGRPIYAPTYLLKAAIYACSAFWFPFFVTEYQLKKQSKG</sequence>
<keyword evidence="3" id="KW-1185">Reference proteome</keyword>
<dbReference type="GO" id="GO:0045277">
    <property type="term" value="C:respiratory chain complex IV"/>
    <property type="evidence" value="ECO:0007669"/>
    <property type="project" value="InterPro"/>
</dbReference>
<organism evidence="2 3">
    <name type="scientific">Meloidogyne graminicola</name>
    <dbReference type="NCBI Taxonomy" id="189291"/>
    <lineage>
        <taxon>Eukaryota</taxon>
        <taxon>Metazoa</taxon>
        <taxon>Ecdysozoa</taxon>
        <taxon>Nematoda</taxon>
        <taxon>Chromadorea</taxon>
        <taxon>Rhabditida</taxon>
        <taxon>Tylenchina</taxon>
        <taxon>Tylenchomorpha</taxon>
        <taxon>Tylenchoidea</taxon>
        <taxon>Meloidogynidae</taxon>
        <taxon>Meloidogyninae</taxon>
        <taxon>Meloidogyne</taxon>
    </lineage>
</organism>
<dbReference type="Proteomes" id="UP000605970">
    <property type="component" value="Unassembled WGS sequence"/>
</dbReference>
<name>A0A8T0A0P6_9BILA</name>
<proteinExistence type="predicted"/>
<comment type="caution">
    <text evidence="2">The sequence shown here is derived from an EMBL/GenBank/DDBJ whole genome shotgun (WGS) entry which is preliminary data.</text>
</comment>
<evidence type="ECO:0008006" key="4">
    <source>
        <dbReference type="Google" id="ProtNLM"/>
    </source>
</evidence>
<protein>
    <recommendedName>
        <fullName evidence="4">Cytochrome c oxidase polypeptide VIIc</fullName>
    </recommendedName>
</protein>